<feature type="region of interest" description="Disordered" evidence="1">
    <location>
        <begin position="1"/>
        <end position="32"/>
    </location>
</feature>
<proteinExistence type="predicted"/>
<evidence type="ECO:0000313" key="3">
    <source>
        <dbReference type="Proteomes" id="UP000186922"/>
    </source>
</evidence>
<evidence type="ECO:0000313" key="2">
    <source>
        <dbReference type="EMBL" id="GAU92390.1"/>
    </source>
</evidence>
<dbReference type="Proteomes" id="UP000186922">
    <property type="component" value="Unassembled WGS sequence"/>
</dbReference>
<accession>A0A1D1UV47</accession>
<dbReference type="EMBL" id="BDGG01000002">
    <property type="protein sequence ID" value="GAU92390.1"/>
    <property type="molecule type" value="Genomic_DNA"/>
</dbReference>
<protein>
    <submittedName>
        <fullName evidence="2">Uncharacterized protein</fullName>
    </submittedName>
</protein>
<name>A0A1D1UV47_RAMVA</name>
<dbReference type="AlphaFoldDB" id="A0A1D1UV47"/>
<organism evidence="2 3">
    <name type="scientific">Ramazzottius varieornatus</name>
    <name type="common">Water bear</name>
    <name type="synonym">Tardigrade</name>
    <dbReference type="NCBI Taxonomy" id="947166"/>
    <lineage>
        <taxon>Eukaryota</taxon>
        <taxon>Metazoa</taxon>
        <taxon>Ecdysozoa</taxon>
        <taxon>Tardigrada</taxon>
        <taxon>Eutardigrada</taxon>
        <taxon>Parachela</taxon>
        <taxon>Hypsibioidea</taxon>
        <taxon>Ramazzottiidae</taxon>
        <taxon>Ramazzottius</taxon>
    </lineage>
</organism>
<comment type="caution">
    <text evidence="2">The sequence shown here is derived from an EMBL/GenBank/DDBJ whole genome shotgun (WGS) entry which is preliminary data.</text>
</comment>
<sequence length="114" mass="12946">MLERQTTAKVTSVRDAQPTRRDIALPSTPSTSHQYEVDLVSVQEEFDLQDEAEPDALKPVMQAFQVRARQGVAGPRIVHHLDLNTGEDIMTVFIKFVNDKYHDLRVKPDVIFGE</sequence>
<evidence type="ECO:0000256" key="1">
    <source>
        <dbReference type="SAM" id="MobiDB-lite"/>
    </source>
</evidence>
<gene>
    <name evidence="2" type="primary">RvY_04475-1</name>
    <name evidence="2" type="synonym">RvY_04475.1</name>
    <name evidence="2" type="ORF">RvY_04475</name>
</gene>
<keyword evidence="3" id="KW-1185">Reference proteome</keyword>
<reference evidence="2 3" key="1">
    <citation type="journal article" date="2016" name="Nat. Commun.">
        <title>Extremotolerant tardigrade genome and improved radiotolerance of human cultured cells by tardigrade-unique protein.</title>
        <authorList>
            <person name="Hashimoto T."/>
            <person name="Horikawa D.D."/>
            <person name="Saito Y."/>
            <person name="Kuwahara H."/>
            <person name="Kozuka-Hata H."/>
            <person name="Shin-I T."/>
            <person name="Minakuchi Y."/>
            <person name="Ohishi K."/>
            <person name="Motoyama A."/>
            <person name="Aizu T."/>
            <person name="Enomoto A."/>
            <person name="Kondo K."/>
            <person name="Tanaka S."/>
            <person name="Hara Y."/>
            <person name="Koshikawa S."/>
            <person name="Sagara H."/>
            <person name="Miura T."/>
            <person name="Yokobori S."/>
            <person name="Miyagawa K."/>
            <person name="Suzuki Y."/>
            <person name="Kubo T."/>
            <person name="Oyama M."/>
            <person name="Kohara Y."/>
            <person name="Fujiyama A."/>
            <person name="Arakawa K."/>
            <person name="Katayama T."/>
            <person name="Toyoda A."/>
            <person name="Kunieda T."/>
        </authorList>
    </citation>
    <scope>NUCLEOTIDE SEQUENCE [LARGE SCALE GENOMIC DNA]</scope>
    <source>
        <strain evidence="2 3">YOKOZUNA-1</strain>
    </source>
</reference>
<feature type="compositionally biased region" description="Polar residues" evidence="1">
    <location>
        <begin position="1"/>
        <end position="10"/>
    </location>
</feature>